<reference evidence="2" key="1">
    <citation type="submission" date="2023-04" db="EMBL/GenBank/DDBJ databases">
        <authorList>
            <person name="Vijverberg K."/>
            <person name="Xiong W."/>
            <person name="Schranz E."/>
        </authorList>
    </citation>
    <scope>NUCLEOTIDE SEQUENCE</scope>
</reference>
<evidence type="ECO:0000313" key="2">
    <source>
        <dbReference type="EMBL" id="CAI9287835.1"/>
    </source>
</evidence>
<dbReference type="EMBL" id="OX465081">
    <property type="protein sequence ID" value="CAI9287835.1"/>
    <property type="molecule type" value="Genomic_DNA"/>
</dbReference>
<organism evidence="2 3">
    <name type="scientific">Lactuca saligna</name>
    <name type="common">Willowleaf lettuce</name>
    <dbReference type="NCBI Taxonomy" id="75948"/>
    <lineage>
        <taxon>Eukaryota</taxon>
        <taxon>Viridiplantae</taxon>
        <taxon>Streptophyta</taxon>
        <taxon>Embryophyta</taxon>
        <taxon>Tracheophyta</taxon>
        <taxon>Spermatophyta</taxon>
        <taxon>Magnoliopsida</taxon>
        <taxon>eudicotyledons</taxon>
        <taxon>Gunneridae</taxon>
        <taxon>Pentapetalae</taxon>
        <taxon>asterids</taxon>
        <taxon>campanulids</taxon>
        <taxon>Asterales</taxon>
        <taxon>Asteraceae</taxon>
        <taxon>Cichorioideae</taxon>
        <taxon>Cichorieae</taxon>
        <taxon>Lactucinae</taxon>
        <taxon>Lactuca</taxon>
    </lineage>
</organism>
<feature type="compositionally biased region" description="Basic residues" evidence="1">
    <location>
        <begin position="204"/>
        <end position="213"/>
    </location>
</feature>
<evidence type="ECO:0000256" key="1">
    <source>
        <dbReference type="SAM" id="MobiDB-lite"/>
    </source>
</evidence>
<feature type="compositionally biased region" description="Basic and acidic residues" evidence="1">
    <location>
        <begin position="116"/>
        <end position="128"/>
    </location>
</feature>
<protein>
    <submittedName>
        <fullName evidence="2">Uncharacterized protein</fullName>
    </submittedName>
</protein>
<feature type="compositionally biased region" description="Basic and acidic residues" evidence="1">
    <location>
        <begin position="151"/>
        <end position="163"/>
    </location>
</feature>
<sequence length="233" mass="26171">MMKLRSLKEEIKLQYEFGSAECTLVYVKVTSGTQRFRNNALARVSRGRSIDGLCIHLLLSRQNLTIANGSLFKDSNGGGFISVHLHLKLRGTSWIILSVCKMGRGRGKAKKSSIMAREDGSGEEEKMPVKRRGRPTKAQKENNEEEEEAEKMDYENKDTKVESSLENGSKRKKQSLENEEESMEMVKDEENGDVLTKSAGFRHNGSRRKNKPRRAAEVGVSACQVCSWVALKS</sequence>
<dbReference type="PANTHER" id="PTHR34055">
    <property type="entry name" value="OS09G0491596 PROTEIN"/>
    <property type="match status" value="1"/>
</dbReference>
<proteinExistence type="predicted"/>
<dbReference type="PANTHER" id="PTHR34055:SF7">
    <property type="entry name" value="NEUROFILAMENT MEDIUM POLYPEPTIDE-LIKE"/>
    <property type="match status" value="1"/>
</dbReference>
<accession>A0AA35Z8H2</accession>
<keyword evidence="3" id="KW-1185">Reference proteome</keyword>
<name>A0AA35Z8H2_LACSI</name>
<evidence type="ECO:0000313" key="3">
    <source>
        <dbReference type="Proteomes" id="UP001177003"/>
    </source>
</evidence>
<dbReference type="Proteomes" id="UP001177003">
    <property type="component" value="Chromosome 5"/>
</dbReference>
<gene>
    <name evidence="2" type="ORF">LSALG_LOCUS27172</name>
</gene>
<feature type="region of interest" description="Disordered" evidence="1">
    <location>
        <begin position="108"/>
        <end position="217"/>
    </location>
</feature>
<dbReference type="AlphaFoldDB" id="A0AA35Z8H2"/>